<dbReference type="GO" id="GO:0009378">
    <property type="term" value="F:four-way junction helicase activity"/>
    <property type="evidence" value="ECO:0007669"/>
    <property type="project" value="InterPro"/>
</dbReference>
<dbReference type="GO" id="GO:0006310">
    <property type="term" value="P:DNA recombination"/>
    <property type="evidence" value="ECO:0007669"/>
    <property type="project" value="InterPro"/>
</dbReference>
<dbReference type="InterPro" id="IPR010994">
    <property type="entry name" value="RuvA_2-like"/>
</dbReference>
<evidence type="ECO:0000256" key="3">
    <source>
        <dbReference type="ARBA" id="ARBA00023125"/>
    </source>
</evidence>
<dbReference type="SUPFAM" id="SSF46929">
    <property type="entry name" value="DNA helicase RuvA subunit, C-terminal domain"/>
    <property type="match status" value="1"/>
</dbReference>
<dbReference type="NCBIfam" id="TIGR00084">
    <property type="entry name" value="ruvA"/>
    <property type="match status" value="1"/>
</dbReference>
<feature type="domain" description="Helix-hairpin-helix DNA-binding motif class 1" evidence="5">
    <location>
        <begin position="108"/>
        <end position="127"/>
    </location>
</feature>
<dbReference type="InterPro" id="IPR012340">
    <property type="entry name" value="NA-bd_OB-fold"/>
</dbReference>
<dbReference type="Pfam" id="PF07499">
    <property type="entry name" value="RuvA_C"/>
    <property type="match status" value="1"/>
</dbReference>
<evidence type="ECO:0000256" key="2">
    <source>
        <dbReference type="ARBA" id="ARBA00022763"/>
    </source>
</evidence>
<dbReference type="GO" id="GO:0006281">
    <property type="term" value="P:DNA repair"/>
    <property type="evidence" value="ECO:0007669"/>
    <property type="project" value="UniProtKB-KW"/>
</dbReference>
<keyword evidence="3" id="KW-0238">DNA-binding</keyword>
<dbReference type="InterPro" id="IPR003583">
    <property type="entry name" value="Hlx-hairpin-Hlx_DNA-bd_motif"/>
</dbReference>
<gene>
    <name evidence="6" type="ORF">METZ01_LOCUS143427</name>
</gene>
<name>A0A381ZPA8_9ZZZZ</name>
<dbReference type="SMART" id="SM00278">
    <property type="entry name" value="HhH1"/>
    <property type="match status" value="2"/>
</dbReference>
<evidence type="ECO:0000259" key="5">
    <source>
        <dbReference type="SMART" id="SM00278"/>
    </source>
</evidence>
<keyword evidence="2" id="KW-0227">DNA damage</keyword>
<dbReference type="InterPro" id="IPR036267">
    <property type="entry name" value="RuvA_C_sf"/>
</dbReference>
<dbReference type="GO" id="GO:0009379">
    <property type="term" value="C:Holliday junction helicase complex"/>
    <property type="evidence" value="ECO:0007669"/>
    <property type="project" value="InterPro"/>
</dbReference>
<dbReference type="AlphaFoldDB" id="A0A381ZPA8"/>
<feature type="domain" description="Helix-hairpin-helix DNA-binding motif class 1" evidence="5">
    <location>
        <begin position="73"/>
        <end position="92"/>
    </location>
</feature>
<keyword evidence="1" id="KW-0963">Cytoplasm</keyword>
<accession>A0A381ZPA8</accession>
<evidence type="ECO:0000256" key="4">
    <source>
        <dbReference type="ARBA" id="ARBA00023204"/>
    </source>
</evidence>
<dbReference type="InterPro" id="IPR013849">
    <property type="entry name" value="DNA_helicase_Holl-junc_RuvA_I"/>
</dbReference>
<protein>
    <recommendedName>
        <fullName evidence="5">Helix-hairpin-helix DNA-binding motif class 1 domain-containing protein</fullName>
    </recommendedName>
</protein>
<dbReference type="Gene3D" id="1.10.8.10">
    <property type="entry name" value="DNA helicase RuvA subunit, C-terminal domain"/>
    <property type="match status" value="1"/>
</dbReference>
<dbReference type="EMBL" id="UINC01021947">
    <property type="protein sequence ID" value="SVA90573.1"/>
    <property type="molecule type" value="Genomic_DNA"/>
</dbReference>
<dbReference type="Gene3D" id="1.10.150.20">
    <property type="entry name" value="5' to 3' exonuclease, C-terminal subdomain"/>
    <property type="match status" value="1"/>
</dbReference>
<dbReference type="Pfam" id="PF14520">
    <property type="entry name" value="HHH_5"/>
    <property type="match status" value="1"/>
</dbReference>
<dbReference type="SUPFAM" id="SSF50249">
    <property type="entry name" value="Nucleic acid-binding proteins"/>
    <property type="match status" value="1"/>
</dbReference>
<dbReference type="HAMAP" id="MF_00031">
    <property type="entry name" value="DNA_HJ_migration_RuvA"/>
    <property type="match status" value="1"/>
</dbReference>
<evidence type="ECO:0000313" key="6">
    <source>
        <dbReference type="EMBL" id="SVA90573.1"/>
    </source>
</evidence>
<reference evidence="6" key="1">
    <citation type="submission" date="2018-05" db="EMBL/GenBank/DDBJ databases">
        <authorList>
            <person name="Lanie J.A."/>
            <person name="Ng W.-L."/>
            <person name="Kazmierczak K.M."/>
            <person name="Andrzejewski T.M."/>
            <person name="Davidsen T.M."/>
            <person name="Wayne K.J."/>
            <person name="Tettelin H."/>
            <person name="Glass J.I."/>
            <person name="Rusch D."/>
            <person name="Podicherti R."/>
            <person name="Tsui H.-C.T."/>
            <person name="Winkler M.E."/>
        </authorList>
    </citation>
    <scope>NUCLEOTIDE SEQUENCE</scope>
</reference>
<dbReference type="SUPFAM" id="SSF47781">
    <property type="entry name" value="RuvA domain 2-like"/>
    <property type="match status" value="1"/>
</dbReference>
<dbReference type="InterPro" id="IPR000085">
    <property type="entry name" value="RuvA"/>
</dbReference>
<dbReference type="GO" id="GO:0005524">
    <property type="term" value="F:ATP binding"/>
    <property type="evidence" value="ECO:0007669"/>
    <property type="project" value="InterPro"/>
</dbReference>
<sequence>MITFLKGKLTHALPTQVVIDVNGIGYEVLIPLSSFEKLPELGQAVTLKTQLVVREDSQTLYGFATNDERELFRMIQGVSGIGPRLALNVLSGMDVASFKGAIGTGDVKRLSSINGIGKKTAERMVLELKDKLGPAPGAAAPLGQALAAHDKPIADAAAALEALGTKPAEALKAAQAARAMLGPQASVEELVRAALKGGK</sequence>
<dbReference type="GO" id="GO:0003677">
    <property type="term" value="F:DNA binding"/>
    <property type="evidence" value="ECO:0007669"/>
    <property type="project" value="UniProtKB-KW"/>
</dbReference>
<dbReference type="Gene3D" id="2.40.50.140">
    <property type="entry name" value="Nucleic acid-binding proteins"/>
    <property type="match status" value="1"/>
</dbReference>
<organism evidence="6">
    <name type="scientific">marine metagenome</name>
    <dbReference type="NCBI Taxonomy" id="408172"/>
    <lineage>
        <taxon>unclassified sequences</taxon>
        <taxon>metagenomes</taxon>
        <taxon>ecological metagenomes</taxon>
    </lineage>
</organism>
<keyword evidence="4" id="KW-0234">DNA repair</keyword>
<dbReference type="InterPro" id="IPR011114">
    <property type="entry name" value="RuvA_C"/>
</dbReference>
<dbReference type="Pfam" id="PF01330">
    <property type="entry name" value="RuvA_N"/>
    <property type="match status" value="1"/>
</dbReference>
<evidence type="ECO:0000256" key="1">
    <source>
        <dbReference type="ARBA" id="ARBA00022490"/>
    </source>
</evidence>
<proteinExistence type="inferred from homology"/>